<dbReference type="RefSeq" id="WP_155138811.1">
    <property type="nucleotide sequence ID" value="NZ_BMGZ01000001.1"/>
</dbReference>
<dbReference type="Proteomes" id="UP000621856">
    <property type="component" value="Unassembled WGS sequence"/>
</dbReference>
<proteinExistence type="predicted"/>
<dbReference type="PANTHER" id="PTHR43861:SF1">
    <property type="entry name" value="TRANS-ACONITATE 2-METHYLTRANSFERASE"/>
    <property type="match status" value="1"/>
</dbReference>
<keyword evidence="2" id="KW-0808">Transferase</keyword>
<evidence type="ECO:0000313" key="5">
    <source>
        <dbReference type="EMBL" id="NHK27669.1"/>
    </source>
</evidence>
<evidence type="ECO:0000256" key="1">
    <source>
        <dbReference type="ARBA" id="ARBA00022603"/>
    </source>
</evidence>
<dbReference type="CDD" id="cd02440">
    <property type="entry name" value="AdoMet_MTases"/>
    <property type="match status" value="1"/>
</dbReference>
<evidence type="ECO:0000259" key="3">
    <source>
        <dbReference type="Pfam" id="PF13649"/>
    </source>
</evidence>
<dbReference type="InterPro" id="IPR029063">
    <property type="entry name" value="SAM-dependent_MTases_sf"/>
</dbReference>
<organism evidence="4 6">
    <name type="scientific">Aquisalinus luteolus</name>
    <dbReference type="NCBI Taxonomy" id="1566827"/>
    <lineage>
        <taxon>Bacteria</taxon>
        <taxon>Pseudomonadati</taxon>
        <taxon>Pseudomonadota</taxon>
        <taxon>Alphaproteobacteria</taxon>
        <taxon>Parvularculales</taxon>
        <taxon>Parvularculaceae</taxon>
        <taxon>Aquisalinus</taxon>
    </lineage>
</organism>
<dbReference type="EMBL" id="VCJR02000001">
    <property type="protein sequence ID" value="NHK27669.1"/>
    <property type="molecule type" value="Genomic_DNA"/>
</dbReference>
<dbReference type="InterPro" id="IPR041698">
    <property type="entry name" value="Methyltransf_25"/>
</dbReference>
<dbReference type="AlphaFoldDB" id="A0A8J3EU53"/>
<reference evidence="4" key="3">
    <citation type="submission" date="2020-09" db="EMBL/GenBank/DDBJ databases">
        <authorList>
            <person name="Sun Q."/>
            <person name="Zhou Y."/>
        </authorList>
    </citation>
    <scope>NUCLEOTIDE SEQUENCE</scope>
    <source>
        <strain evidence="4">CGMCC 1.14984</strain>
    </source>
</reference>
<evidence type="ECO:0000313" key="6">
    <source>
        <dbReference type="Proteomes" id="UP000621856"/>
    </source>
</evidence>
<protein>
    <submittedName>
        <fullName evidence="4 5">Methyltransferase</fullName>
    </submittedName>
</protein>
<dbReference type="Proteomes" id="UP000818603">
    <property type="component" value="Unassembled WGS sequence"/>
</dbReference>
<dbReference type="Pfam" id="PF13649">
    <property type="entry name" value="Methyltransf_25"/>
    <property type="match status" value="1"/>
</dbReference>
<keyword evidence="7" id="KW-1185">Reference proteome</keyword>
<dbReference type="GO" id="GO:0008168">
    <property type="term" value="F:methyltransferase activity"/>
    <property type="evidence" value="ECO:0007669"/>
    <property type="project" value="UniProtKB-KW"/>
</dbReference>
<evidence type="ECO:0000313" key="7">
    <source>
        <dbReference type="Proteomes" id="UP000818603"/>
    </source>
</evidence>
<reference evidence="4" key="1">
    <citation type="journal article" date="2014" name="Int. J. Syst. Evol. Microbiol.">
        <title>Complete genome sequence of Corynebacterium casei LMG S-19264T (=DSM 44701T), isolated from a smear-ripened cheese.</title>
        <authorList>
            <consortium name="US DOE Joint Genome Institute (JGI-PGF)"/>
            <person name="Walter F."/>
            <person name="Albersmeier A."/>
            <person name="Kalinowski J."/>
            <person name="Ruckert C."/>
        </authorList>
    </citation>
    <scope>NUCLEOTIDE SEQUENCE</scope>
    <source>
        <strain evidence="4">CGMCC 1.14984</strain>
    </source>
</reference>
<feature type="domain" description="Methyltransferase" evidence="3">
    <location>
        <begin position="47"/>
        <end position="137"/>
    </location>
</feature>
<keyword evidence="1 4" id="KW-0489">Methyltransferase</keyword>
<dbReference type="Gene3D" id="3.40.50.150">
    <property type="entry name" value="Vaccinia Virus protein VP39"/>
    <property type="match status" value="1"/>
</dbReference>
<accession>A0A8J3EU53</accession>
<dbReference type="PANTHER" id="PTHR43861">
    <property type="entry name" value="TRANS-ACONITATE 2-METHYLTRANSFERASE-RELATED"/>
    <property type="match status" value="1"/>
</dbReference>
<name>A0A8J3EU53_9PROT</name>
<dbReference type="SUPFAM" id="SSF53335">
    <property type="entry name" value="S-adenosyl-L-methionine-dependent methyltransferases"/>
    <property type="match status" value="1"/>
</dbReference>
<comment type="caution">
    <text evidence="4">The sequence shown here is derived from an EMBL/GenBank/DDBJ whole genome shotgun (WGS) entry which is preliminary data.</text>
</comment>
<dbReference type="EMBL" id="BMGZ01000001">
    <property type="protein sequence ID" value="GGH96140.1"/>
    <property type="molecule type" value="Genomic_DNA"/>
</dbReference>
<sequence length="203" mass="22281">MAKDRHDQTRAVYERHAAGFDTSRSKSLFEKPWLDRLCALIRDRGSILDIGCGSGEPIAEYLIGKGYAVTGADYAQPMLDIAAARFPDADWIHADMRDLSLERTFDAVIAWHSVFHLTPDEQRHCLPVLADHVAAGGALMMTIGPDEEGEASGTIEGQPVYHASLPEADYRRLLAENGMDIVSIDRDRDDCGGATILIARKTA</sequence>
<evidence type="ECO:0000256" key="2">
    <source>
        <dbReference type="ARBA" id="ARBA00022679"/>
    </source>
</evidence>
<evidence type="ECO:0000313" key="4">
    <source>
        <dbReference type="EMBL" id="GGH96140.1"/>
    </source>
</evidence>
<reference evidence="5 7" key="2">
    <citation type="submission" date="2020-02" db="EMBL/GenBank/DDBJ databases">
        <title>Genome sequence of Parvularcula flava strain NH6-79.</title>
        <authorList>
            <person name="Abdul Karim M.H."/>
            <person name="Lam M.Q."/>
            <person name="Chen S.J."/>
            <person name="Yahya A."/>
            <person name="Shahir S."/>
            <person name="Shamsir M.S."/>
            <person name="Chong C.S."/>
        </authorList>
    </citation>
    <scope>NUCLEOTIDE SEQUENCE [LARGE SCALE GENOMIC DNA]</scope>
    <source>
        <strain evidence="5 7">NH6-79</strain>
    </source>
</reference>
<dbReference type="GO" id="GO:0032259">
    <property type="term" value="P:methylation"/>
    <property type="evidence" value="ECO:0007669"/>
    <property type="project" value="UniProtKB-KW"/>
</dbReference>
<gene>
    <name evidence="5" type="ORF">FF098_007130</name>
    <name evidence="4" type="ORF">GCM10011355_14340</name>
</gene>